<feature type="transmembrane region" description="Helical" evidence="1">
    <location>
        <begin position="141"/>
        <end position="159"/>
    </location>
</feature>
<dbReference type="InterPro" id="IPR036259">
    <property type="entry name" value="MFS_trans_sf"/>
</dbReference>
<reference evidence="2 3" key="1">
    <citation type="submission" date="2020-08" db="EMBL/GenBank/DDBJ databases">
        <authorList>
            <person name="Liu C."/>
            <person name="Sun Q."/>
        </authorList>
    </citation>
    <scope>NUCLEOTIDE SEQUENCE [LARGE SCALE GENOMIC DNA]</scope>
    <source>
        <strain evidence="2 3">NSJ-29</strain>
    </source>
</reference>
<evidence type="ECO:0000313" key="3">
    <source>
        <dbReference type="Proteomes" id="UP000515860"/>
    </source>
</evidence>
<gene>
    <name evidence="2" type="ORF">H9Q79_03730</name>
</gene>
<feature type="transmembrane region" description="Helical" evidence="1">
    <location>
        <begin position="247"/>
        <end position="265"/>
    </location>
</feature>
<feature type="transmembrane region" description="Helical" evidence="1">
    <location>
        <begin position="185"/>
        <end position="208"/>
    </location>
</feature>
<proteinExistence type="predicted"/>
<protein>
    <recommendedName>
        <fullName evidence="4">MFS transporter</fullName>
    </recommendedName>
</protein>
<feature type="transmembrane region" description="Helical" evidence="1">
    <location>
        <begin position="271"/>
        <end position="292"/>
    </location>
</feature>
<dbReference type="Proteomes" id="UP000515860">
    <property type="component" value="Chromosome"/>
</dbReference>
<feature type="transmembrane region" description="Helical" evidence="1">
    <location>
        <begin position="220"/>
        <end position="240"/>
    </location>
</feature>
<evidence type="ECO:0000313" key="2">
    <source>
        <dbReference type="EMBL" id="QNM09407.1"/>
    </source>
</evidence>
<feature type="transmembrane region" description="Helical" evidence="1">
    <location>
        <begin position="90"/>
        <end position="111"/>
    </location>
</feature>
<feature type="transmembrane region" description="Helical" evidence="1">
    <location>
        <begin position="36"/>
        <end position="57"/>
    </location>
</feature>
<keyword evidence="1" id="KW-1133">Transmembrane helix</keyword>
<evidence type="ECO:0008006" key="4">
    <source>
        <dbReference type="Google" id="ProtNLM"/>
    </source>
</evidence>
<evidence type="ECO:0000256" key="1">
    <source>
        <dbReference type="SAM" id="Phobius"/>
    </source>
</evidence>
<dbReference type="SUPFAM" id="SSF103473">
    <property type="entry name" value="MFS general substrate transporter"/>
    <property type="match status" value="1"/>
</dbReference>
<feature type="transmembrane region" description="Helical" evidence="1">
    <location>
        <begin position="118"/>
        <end position="135"/>
    </location>
</feature>
<name>A0A7G9GF25_9FIRM</name>
<keyword evidence="1" id="KW-0472">Membrane</keyword>
<dbReference type="Gene3D" id="1.20.1250.20">
    <property type="entry name" value="MFS general substrate transporter like domains"/>
    <property type="match status" value="1"/>
</dbReference>
<dbReference type="RefSeq" id="WP_118642581.1">
    <property type="nucleotide sequence ID" value="NZ_CP060635.1"/>
</dbReference>
<feature type="transmembrane region" description="Helical" evidence="1">
    <location>
        <begin position="7"/>
        <end position="30"/>
    </location>
</feature>
<feature type="transmembrane region" description="Helical" evidence="1">
    <location>
        <begin position="299"/>
        <end position="319"/>
    </location>
</feature>
<dbReference type="AlphaFoldDB" id="A0A7G9GF25"/>
<keyword evidence="3" id="KW-1185">Reference proteome</keyword>
<dbReference type="KEGG" id="whj:H9Q79_03730"/>
<organism evidence="2 3">
    <name type="scientific">Wansuia hejianensis</name>
    <dbReference type="NCBI Taxonomy" id="2763667"/>
    <lineage>
        <taxon>Bacteria</taxon>
        <taxon>Bacillati</taxon>
        <taxon>Bacillota</taxon>
        <taxon>Clostridia</taxon>
        <taxon>Lachnospirales</taxon>
        <taxon>Lachnospiraceae</taxon>
        <taxon>Wansuia</taxon>
    </lineage>
</organism>
<feature type="transmembrane region" description="Helical" evidence="1">
    <location>
        <begin position="325"/>
        <end position="343"/>
    </location>
</feature>
<sequence>MKKTATYLILYSSAHFFIDFTCAYLMFARVSGSSQFALMLFFYNFCAFALQMPLGLVTDRLKRCGSLSAAGCLLLILSLLLPFGALPLTLAAGLGNALFHIGGGTGVLRFYPGRCTEPGIFVSTGAIGLYFGTIAGKPAFMPAWIPALVMAALFFLLLFQSEERAPAEPAVGRQPKRPPSAPDSVTTAPSIAFPFICLMLVVCIRSYLGLILKFDWKSQTPFGLILILAIVCGKALGGVLSDRFGSWRTVLVSLGASGVLFLLSGSPLPGIAAVLLFNMTMPITLTAFVRLLPGQQGFCFGLLTFALFLGFLPVALNAVPGGTSIVLYAALAFLSLLLMAAAWKNRRWDR</sequence>
<feature type="transmembrane region" description="Helical" evidence="1">
    <location>
        <begin position="64"/>
        <end position="84"/>
    </location>
</feature>
<accession>A0A7G9GF25</accession>
<keyword evidence="1" id="KW-0812">Transmembrane</keyword>
<dbReference type="EMBL" id="CP060635">
    <property type="protein sequence ID" value="QNM09407.1"/>
    <property type="molecule type" value="Genomic_DNA"/>
</dbReference>